<dbReference type="InterPro" id="IPR029060">
    <property type="entry name" value="PIN-like_dom_sf"/>
</dbReference>
<dbReference type="AlphaFoldDB" id="A0A8H3B379"/>
<dbReference type="InterPro" id="IPR006086">
    <property type="entry name" value="XPG-I_dom"/>
</dbReference>
<dbReference type="PRINTS" id="PR00853">
    <property type="entry name" value="XPGRADSUPER"/>
</dbReference>
<dbReference type="InterPro" id="IPR008918">
    <property type="entry name" value="HhH2"/>
</dbReference>
<evidence type="ECO:0000256" key="1">
    <source>
        <dbReference type="ARBA" id="ARBA00022723"/>
    </source>
</evidence>
<dbReference type="PANTHER" id="PTHR11081:SF9">
    <property type="entry name" value="FLAP ENDONUCLEASE 1"/>
    <property type="match status" value="1"/>
</dbReference>
<evidence type="ECO:0000256" key="3">
    <source>
        <dbReference type="ARBA" id="ARBA00022842"/>
    </source>
</evidence>
<dbReference type="GO" id="GO:0046872">
    <property type="term" value="F:metal ion binding"/>
    <property type="evidence" value="ECO:0007669"/>
    <property type="project" value="UniProtKB-KW"/>
</dbReference>
<evidence type="ECO:0000256" key="2">
    <source>
        <dbReference type="ARBA" id="ARBA00022759"/>
    </source>
</evidence>
<name>A0A8H3B379_9AGAM</name>
<sequence>MRFMHSYRDGTLVTQRLFYAPDPRPHRHVLGWYQLIQELRQNKVNVICVFDGKDRVPAKQDEVERRKSLRMQAQAREDMPIEHQQEVLKTLKTDPHLPQRYYTSTDTSDLIEAPQIQVGTTGRLGQVSDAHVNPPTSGPLPFDGANPTQKLEEDPTDIEPELLLGETFSNNAILSGSEQDTKSAVGSQPHVDKTNADASMPKEIIDRNASEITLSTKSSLPEQLDATGADNTPSSKAEEYPKLKLDTLETTKLPSGWSGSPVRTLDLTEAESSMEDAGGFSDIPGYDSVPQWTEIKRRIDSLQSESNKALASRIFDLFDHYNRTTTSGSDGTISALSAATDVQDMPIIPISRVQLKYSQEEAKIWKQLVTSSDSTTVDLARVVEMVEEFASAEVETEEKDKIVLEEEAELSITERSAKLEEQSSIMAASLARRANSPKALTYAESRLLLEAMGIPCIQSYLPYEGEALASSLVLHGLADFVGSEDTDVLMYNAPLLRNLTNRNLPLQIIPPSVEINLGLSRSAFMDAAILMGTDFVKRVGGIGPVTAWRLMHEYGSIEVMLEQEPKFRPSDVAEYLEQVKVARKIFNTIPPAPPAEDILPGHWDEQAVHDVMTRFELHSYLEDDQTIPGALAANYYDDGPESKDN</sequence>
<protein>
    <recommendedName>
        <fullName evidence="5">XPG-I domain-containing protein</fullName>
    </recommendedName>
</protein>
<reference evidence="6" key="1">
    <citation type="submission" date="2021-01" db="EMBL/GenBank/DDBJ databases">
        <authorList>
            <person name="Kaushik A."/>
        </authorList>
    </citation>
    <scope>NUCLEOTIDE SEQUENCE</scope>
    <source>
        <strain evidence="6">AG1-1B</strain>
    </source>
</reference>
<evidence type="ECO:0000259" key="5">
    <source>
        <dbReference type="SMART" id="SM00484"/>
    </source>
</evidence>
<keyword evidence="2" id="KW-0540">Nuclease</keyword>
<keyword evidence="2" id="KW-0378">Hydrolase</keyword>
<gene>
    <name evidence="6" type="ORF">RDB_LOCUS74846</name>
</gene>
<organism evidence="6 7">
    <name type="scientific">Rhizoctonia solani</name>
    <dbReference type="NCBI Taxonomy" id="456999"/>
    <lineage>
        <taxon>Eukaryota</taxon>
        <taxon>Fungi</taxon>
        <taxon>Dikarya</taxon>
        <taxon>Basidiomycota</taxon>
        <taxon>Agaricomycotina</taxon>
        <taxon>Agaricomycetes</taxon>
        <taxon>Cantharellales</taxon>
        <taxon>Ceratobasidiaceae</taxon>
        <taxon>Rhizoctonia</taxon>
    </lineage>
</organism>
<dbReference type="Gene3D" id="3.40.50.1010">
    <property type="entry name" value="5'-nuclease"/>
    <property type="match status" value="2"/>
</dbReference>
<feature type="domain" description="XPG-I" evidence="5">
    <location>
        <begin position="450"/>
        <end position="519"/>
    </location>
</feature>
<dbReference type="SUPFAM" id="SSF47807">
    <property type="entry name" value="5' to 3' exonuclease, C-terminal subdomain"/>
    <property type="match status" value="1"/>
</dbReference>
<evidence type="ECO:0000313" key="7">
    <source>
        <dbReference type="Proteomes" id="UP000663826"/>
    </source>
</evidence>
<feature type="compositionally biased region" description="Polar residues" evidence="4">
    <location>
        <begin position="177"/>
        <end position="186"/>
    </location>
</feature>
<keyword evidence="2" id="KW-0255">Endonuclease</keyword>
<dbReference type="GO" id="GO:0003677">
    <property type="term" value="F:DNA binding"/>
    <property type="evidence" value="ECO:0007669"/>
    <property type="project" value="InterPro"/>
</dbReference>
<dbReference type="OrthoDB" id="3269726at2759"/>
<dbReference type="GO" id="GO:0006281">
    <property type="term" value="P:DNA repair"/>
    <property type="evidence" value="ECO:0007669"/>
    <property type="project" value="UniProtKB-ARBA"/>
</dbReference>
<evidence type="ECO:0000313" key="6">
    <source>
        <dbReference type="EMBL" id="CAE6446432.1"/>
    </source>
</evidence>
<comment type="caution">
    <text evidence="6">The sequence shown here is derived from an EMBL/GenBank/DDBJ whole genome shotgun (WGS) entry which is preliminary data.</text>
</comment>
<dbReference type="InterPro" id="IPR036279">
    <property type="entry name" value="5-3_exonuclease_C_sf"/>
</dbReference>
<accession>A0A8H3B379</accession>
<dbReference type="InterPro" id="IPR006084">
    <property type="entry name" value="XPG/Rad2"/>
</dbReference>
<feature type="region of interest" description="Disordered" evidence="4">
    <location>
        <begin position="177"/>
        <end position="196"/>
    </location>
</feature>
<proteinExistence type="predicted"/>
<keyword evidence="1" id="KW-0479">Metal-binding</keyword>
<dbReference type="PANTHER" id="PTHR11081">
    <property type="entry name" value="FLAP ENDONUCLEASE FAMILY MEMBER"/>
    <property type="match status" value="1"/>
</dbReference>
<dbReference type="SMART" id="SM00279">
    <property type="entry name" value="HhH2"/>
    <property type="match status" value="1"/>
</dbReference>
<dbReference type="GO" id="GO:0008409">
    <property type="term" value="F:5'-3' exonuclease activity"/>
    <property type="evidence" value="ECO:0007669"/>
    <property type="project" value="TreeGrafter"/>
</dbReference>
<feature type="region of interest" description="Disordered" evidence="4">
    <location>
        <begin position="133"/>
        <end position="153"/>
    </location>
</feature>
<feature type="region of interest" description="Disordered" evidence="4">
    <location>
        <begin position="215"/>
        <end position="242"/>
    </location>
</feature>
<dbReference type="EMBL" id="CAJMWQ010001328">
    <property type="protein sequence ID" value="CAE6446432.1"/>
    <property type="molecule type" value="Genomic_DNA"/>
</dbReference>
<dbReference type="GO" id="GO:0005634">
    <property type="term" value="C:nucleus"/>
    <property type="evidence" value="ECO:0007669"/>
    <property type="project" value="TreeGrafter"/>
</dbReference>
<evidence type="ECO:0000256" key="4">
    <source>
        <dbReference type="SAM" id="MobiDB-lite"/>
    </source>
</evidence>
<dbReference type="GO" id="GO:0005737">
    <property type="term" value="C:cytoplasm"/>
    <property type="evidence" value="ECO:0007669"/>
    <property type="project" value="TreeGrafter"/>
</dbReference>
<dbReference type="Gene3D" id="1.10.150.20">
    <property type="entry name" value="5' to 3' exonuclease, C-terminal subdomain"/>
    <property type="match status" value="1"/>
</dbReference>
<dbReference type="SUPFAM" id="SSF88723">
    <property type="entry name" value="PIN domain-like"/>
    <property type="match status" value="1"/>
</dbReference>
<dbReference type="GO" id="GO:0017108">
    <property type="term" value="F:5'-flap endonuclease activity"/>
    <property type="evidence" value="ECO:0007669"/>
    <property type="project" value="TreeGrafter"/>
</dbReference>
<keyword evidence="3" id="KW-0460">Magnesium</keyword>
<dbReference type="Pfam" id="PF00867">
    <property type="entry name" value="XPG_I"/>
    <property type="match status" value="1"/>
</dbReference>
<dbReference type="Proteomes" id="UP000663826">
    <property type="component" value="Unassembled WGS sequence"/>
</dbReference>
<dbReference type="SMART" id="SM00484">
    <property type="entry name" value="XPGI"/>
    <property type="match status" value="1"/>
</dbReference>